<keyword evidence="1" id="KW-0812">Transmembrane</keyword>
<gene>
    <name evidence="3" type="ORF">CAMP_LOCUS7798</name>
</gene>
<evidence type="ECO:0000313" key="3">
    <source>
        <dbReference type="EMBL" id="CAI5445161.1"/>
    </source>
</evidence>
<evidence type="ECO:0000256" key="2">
    <source>
        <dbReference type="SAM" id="SignalP"/>
    </source>
</evidence>
<organism evidence="3 4">
    <name type="scientific">Caenorhabditis angaria</name>
    <dbReference type="NCBI Taxonomy" id="860376"/>
    <lineage>
        <taxon>Eukaryota</taxon>
        <taxon>Metazoa</taxon>
        <taxon>Ecdysozoa</taxon>
        <taxon>Nematoda</taxon>
        <taxon>Chromadorea</taxon>
        <taxon>Rhabditida</taxon>
        <taxon>Rhabditina</taxon>
        <taxon>Rhabditomorpha</taxon>
        <taxon>Rhabditoidea</taxon>
        <taxon>Rhabditidae</taxon>
        <taxon>Peloderinae</taxon>
        <taxon>Caenorhabditis</taxon>
    </lineage>
</organism>
<evidence type="ECO:0000256" key="1">
    <source>
        <dbReference type="SAM" id="Phobius"/>
    </source>
</evidence>
<comment type="caution">
    <text evidence="3">The sequence shown here is derived from an EMBL/GenBank/DDBJ whole genome shotgun (WGS) entry which is preliminary data.</text>
</comment>
<keyword evidence="4" id="KW-1185">Reference proteome</keyword>
<evidence type="ECO:0000313" key="4">
    <source>
        <dbReference type="Proteomes" id="UP001152747"/>
    </source>
</evidence>
<dbReference type="AlphaFoldDB" id="A0A9P1IJC4"/>
<accession>A0A9P1IJC4</accession>
<sequence>MKFSILICFLFFSIANAWTFIYSSHEQCRNRNVFFYWEAIEGQTNECRAHIQSWFFCALLIIITVLANILIQALTNCIEGIDRRKSSE</sequence>
<dbReference type="Proteomes" id="UP001152747">
    <property type="component" value="Unassembled WGS sequence"/>
</dbReference>
<proteinExistence type="predicted"/>
<keyword evidence="1" id="KW-0472">Membrane</keyword>
<keyword evidence="1" id="KW-1133">Transmembrane helix</keyword>
<feature type="transmembrane region" description="Helical" evidence="1">
    <location>
        <begin position="53"/>
        <end position="75"/>
    </location>
</feature>
<keyword evidence="2" id="KW-0732">Signal</keyword>
<feature type="signal peptide" evidence="2">
    <location>
        <begin position="1"/>
        <end position="17"/>
    </location>
</feature>
<reference evidence="3" key="1">
    <citation type="submission" date="2022-11" db="EMBL/GenBank/DDBJ databases">
        <authorList>
            <person name="Kikuchi T."/>
        </authorList>
    </citation>
    <scope>NUCLEOTIDE SEQUENCE</scope>
    <source>
        <strain evidence="3">PS1010</strain>
    </source>
</reference>
<name>A0A9P1IJC4_9PELO</name>
<dbReference type="EMBL" id="CANHGI010000003">
    <property type="protein sequence ID" value="CAI5445161.1"/>
    <property type="molecule type" value="Genomic_DNA"/>
</dbReference>
<feature type="chain" id="PRO_5040417004" evidence="2">
    <location>
        <begin position="18"/>
        <end position="88"/>
    </location>
</feature>
<protein>
    <submittedName>
        <fullName evidence="3">Uncharacterized protein</fullName>
    </submittedName>
</protein>